<evidence type="ECO:0000256" key="1">
    <source>
        <dbReference type="SAM" id="Phobius"/>
    </source>
</evidence>
<protein>
    <submittedName>
        <fullName evidence="2">Uncharacterized protein</fullName>
    </submittedName>
</protein>
<keyword evidence="1" id="KW-0472">Membrane</keyword>
<organism evidence="2 3">
    <name type="scientific">Methylorubrum populi</name>
    <dbReference type="NCBI Taxonomy" id="223967"/>
    <lineage>
        <taxon>Bacteria</taxon>
        <taxon>Pseudomonadati</taxon>
        <taxon>Pseudomonadota</taxon>
        <taxon>Alphaproteobacteria</taxon>
        <taxon>Hyphomicrobiales</taxon>
        <taxon>Methylobacteriaceae</taxon>
        <taxon>Methylorubrum</taxon>
    </lineage>
</organism>
<name>A0A833JA42_9HYPH</name>
<reference evidence="2 3" key="1">
    <citation type="submission" date="2019-10" db="EMBL/GenBank/DDBJ databases">
        <title>Draft Genome Sequence of the Caffeine Degrading Methylotroph Methylorubrum populi PINKEL.</title>
        <authorList>
            <person name="Dawson S.C."/>
            <person name="Zhang X."/>
            <person name="Wright M.E."/>
            <person name="Sharma G."/>
            <person name="Langner J.T."/>
            <person name="Ditty J.L."/>
            <person name="Subuyuj G.A."/>
        </authorList>
    </citation>
    <scope>NUCLEOTIDE SEQUENCE [LARGE SCALE GENOMIC DNA]</scope>
    <source>
        <strain evidence="2 3">Pinkel</strain>
    </source>
</reference>
<dbReference type="AlphaFoldDB" id="A0A833JA42"/>
<accession>A0A833JA42</accession>
<dbReference type="Proteomes" id="UP000469949">
    <property type="component" value="Unassembled WGS sequence"/>
</dbReference>
<evidence type="ECO:0000313" key="2">
    <source>
        <dbReference type="EMBL" id="KAB7788073.1"/>
    </source>
</evidence>
<gene>
    <name evidence="2" type="ORF">F8B43_0078</name>
</gene>
<keyword evidence="1" id="KW-0812">Transmembrane</keyword>
<dbReference type="RefSeq" id="WP_152275599.1">
    <property type="nucleotide sequence ID" value="NZ_WEKV01000001.1"/>
</dbReference>
<comment type="caution">
    <text evidence="2">The sequence shown here is derived from an EMBL/GenBank/DDBJ whole genome shotgun (WGS) entry which is preliminary data.</text>
</comment>
<feature type="transmembrane region" description="Helical" evidence="1">
    <location>
        <begin position="77"/>
        <end position="98"/>
    </location>
</feature>
<keyword evidence="1" id="KW-1133">Transmembrane helix</keyword>
<proteinExistence type="predicted"/>
<evidence type="ECO:0000313" key="3">
    <source>
        <dbReference type="Proteomes" id="UP000469949"/>
    </source>
</evidence>
<dbReference type="EMBL" id="WEKV01000001">
    <property type="protein sequence ID" value="KAB7788073.1"/>
    <property type="molecule type" value="Genomic_DNA"/>
</dbReference>
<sequence length="229" mass="25765">MNGGTVVPNGATRDDRFQNSLDVTNNRVSTLEKSVGELASSQERLGLRLSSEITNVATSLSGEIRTLAGQFADRSKIPWPALGVMLAFITTIGGLVWYPVKDKQDKVDAAIQRLADTTADKLEKVADNAVTKSDLEYRLTVSGARRDEFQRQSEARDTKLENVVEQIRDKIVPRGEHEEKWRGNDQRFVDMQRQIDEQKRAFGDTFSLRDALQQMQKRIDALETVKVGR</sequence>